<dbReference type="PROSITE" id="PS50003">
    <property type="entry name" value="PH_DOMAIN"/>
    <property type="match status" value="1"/>
</dbReference>
<feature type="coiled-coil region" evidence="1">
    <location>
        <begin position="190"/>
        <end position="230"/>
    </location>
</feature>
<sequence length="373" mass="40946">MASLLNDGDDEAPVPQEQRAALREAIRDCYRENNAAKLGDGSVDELLAKYVGQEHLLLRRVRHRYGLVCLRGRLAKRSSAAASDWRDVEVAVRADGELRWADDGGASGRLDARRCAVDAWGEKLAGRPWAFAVFSVDGGDGGGRLVLAAASEAERDAWVAELEATARFFARLDRERAYQREEESLVRSAVDDSARTLEADQRRLEELERLEDLETRRGLAASELADEERRRASALPDARAMLESALDDALRHATEANALETRRKHRKAHDAYARAVAAFVAAKRHIVDMPADARPERDVMDMIDSGSLQCRQAADAPRARGARGGGPAAPGDAPAAPDPRRAGRAPRRAAPRPAERREAHPRRGRRPASCPVL</sequence>
<protein>
    <recommendedName>
        <fullName evidence="3">PH domain-containing protein</fullName>
    </recommendedName>
</protein>
<name>A0ABR1G3H0_AURAN</name>
<comment type="caution">
    <text evidence="4">The sequence shown here is derived from an EMBL/GenBank/DDBJ whole genome shotgun (WGS) entry which is preliminary data.</text>
</comment>
<accession>A0ABR1G3H0</accession>
<dbReference type="SMART" id="SM00233">
    <property type="entry name" value="PH"/>
    <property type="match status" value="1"/>
</dbReference>
<dbReference type="Proteomes" id="UP001363151">
    <property type="component" value="Unassembled WGS sequence"/>
</dbReference>
<reference evidence="4 5" key="1">
    <citation type="submission" date="2024-03" db="EMBL/GenBank/DDBJ databases">
        <title>Aureococcus anophagefferens CCMP1851 and Kratosvirus quantuckense: Draft genome of a second virus-susceptible host strain in the model system.</title>
        <authorList>
            <person name="Chase E."/>
            <person name="Truchon A.R."/>
            <person name="Schepens W."/>
            <person name="Wilhelm S.W."/>
        </authorList>
    </citation>
    <scope>NUCLEOTIDE SEQUENCE [LARGE SCALE GENOMIC DNA]</scope>
    <source>
        <strain evidence="4 5">CCMP1851</strain>
    </source>
</reference>
<dbReference type="EMBL" id="JBBJCI010000127">
    <property type="protein sequence ID" value="KAK7247790.1"/>
    <property type="molecule type" value="Genomic_DNA"/>
</dbReference>
<evidence type="ECO:0000256" key="1">
    <source>
        <dbReference type="SAM" id="Coils"/>
    </source>
</evidence>
<keyword evidence="5" id="KW-1185">Reference proteome</keyword>
<dbReference type="Gene3D" id="2.30.29.30">
    <property type="entry name" value="Pleckstrin-homology domain (PH domain)/Phosphotyrosine-binding domain (PTB)"/>
    <property type="match status" value="1"/>
</dbReference>
<evidence type="ECO:0000313" key="4">
    <source>
        <dbReference type="EMBL" id="KAK7247790.1"/>
    </source>
</evidence>
<dbReference type="InterPro" id="IPR001849">
    <property type="entry name" value="PH_domain"/>
</dbReference>
<keyword evidence="1" id="KW-0175">Coiled coil</keyword>
<dbReference type="InterPro" id="IPR011993">
    <property type="entry name" value="PH-like_dom_sf"/>
</dbReference>
<dbReference type="SUPFAM" id="SSF50729">
    <property type="entry name" value="PH domain-like"/>
    <property type="match status" value="1"/>
</dbReference>
<gene>
    <name evidence="4" type="ORF">SO694_00122051</name>
</gene>
<proteinExistence type="predicted"/>
<evidence type="ECO:0000313" key="5">
    <source>
        <dbReference type="Proteomes" id="UP001363151"/>
    </source>
</evidence>
<feature type="domain" description="PH" evidence="3">
    <location>
        <begin position="67"/>
        <end position="167"/>
    </location>
</feature>
<organism evidence="4 5">
    <name type="scientific">Aureococcus anophagefferens</name>
    <name type="common">Harmful bloom alga</name>
    <dbReference type="NCBI Taxonomy" id="44056"/>
    <lineage>
        <taxon>Eukaryota</taxon>
        <taxon>Sar</taxon>
        <taxon>Stramenopiles</taxon>
        <taxon>Ochrophyta</taxon>
        <taxon>Pelagophyceae</taxon>
        <taxon>Pelagomonadales</taxon>
        <taxon>Pelagomonadaceae</taxon>
        <taxon>Aureococcus</taxon>
    </lineage>
</organism>
<evidence type="ECO:0000256" key="2">
    <source>
        <dbReference type="SAM" id="MobiDB-lite"/>
    </source>
</evidence>
<feature type="region of interest" description="Disordered" evidence="2">
    <location>
        <begin position="310"/>
        <end position="373"/>
    </location>
</feature>
<evidence type="ECO:0000259" key="3">
    <source>
        <dbReference type="PROSITE" id="PS50003"/>
    </source>
</evidence>